<proteinExistence type="predicted"/>
<evidence type="ECO:0000313" key="1">
    <source>
        <dbReference type="EMBL" id="KAH3768838.1"/>
    </source>
</evidence>
<dbReference type="EMBL" id="JAIWYP010000009">
    <property type="protein sequence ID" value="KAH3768838.1"/>
    <property type="molecule type" value="Genomic_DNA"/>
</dbReference>
<reference evidence="1" key="1">
    <citation type="journal article" date="2019" name="bioRxiv">
        <title>The Genome of the Zebra Mussel, Dreissena polymorpha: A Resource for Invasive Species Research.</title>
        <authorList>
            <person name="McCartney M.A."/>
            <person name="Auch B."/>
            <person name="Kono T."/>
            <person name="Mallez S."/>
            <person name="Zhang Y."/>
            <person name="Obille A."/>
            <person name="Becker A."/>
            <person name="Abrahante J.E."/>
            <person name="Garbe J."/>
            <person name="Badalamenti J.P."/>
            <person name="Herman A."/>
            <person name="Mangelson H."/>
            <person name="Liachko I."/>
            <person name="Sullivan S."/>
            <person name="Sone E.D."/>
            <person name="Koren S."/>
            <person name="Silverstein K.A.T."/>
            <person name="Beckman K.B."/>
            <person name="Gohl D.M."/>
        </authorList>
    </citation>
    <scope>NUCLEOTIDE SEQUENCE</scope>
    <source>
        <strain evidence="1">Duluth1</strain>
        <tissue evidence="1">Whole animal</tissue>
    </source>
</reference>
<accession>A0A9D4DX61</accession>
<dbReference type="AlphaFoldDB" id="A0A9D4DX61"/>
<comment type="caution">
    <text evidence="1">The sequence shown here is derived from an EMBL/GenBank/DDBJ whole genome shotgun (WGS) entry which is preliminary data.</text>
</comment>
<gene>
    <name evidence="1" type="ORF">DPMN_170054</name>
</gene>
<evidence type="ECO:0000313" key="2">
    <source>
        <dbReference type="Proteomes" id="UP000828390"/>
    </source>
</evidence>
<organism evidence="1 2">
    <name type="scientific">Dreissena polymorpha</name>
    <name type="common">Zebra mussel</name>
    <name type="synonym">Mytilus polymorpha</name>
    <dbReference type="NCBI Taxonomy" id="45954"/>
    <lineage>
        <taxon>Eukaryota</taxon>
        <taxon>Metazoa</taxon>
        <taxon>Spiralia</taxon>
        <taxon>Lophotrochozoa</taxon>
        <taxon>Mollusca</taxon>
        <taxon>Bivalvia</taxon>
        <taxon>Autobranchia</taxon>
        <taxon>Heteroconchia</taxon>
        <taxon>Euheterodonta</taxon>
        <taxon>Imparidentia</taxon>
        <taxon>Neoheterodontei</taxon>
        <taxon>Myida</taxon>
        <taxon>Dreissenoidea</taxon>
        <taxon>Dreissenidae</taxon>
        <taxon>Dreissena</taxon>
    </lineage>
</organism>
<keyword evidence="2" id="KW-1185">Reference proteome</keyword>
<reference evidence="1" key="2">
    <citation type="submission" date="2020-11" db="EMBL/GenBank/DDBJ databases">
        <authorList>
            <person name="McCartney M.A."/>
            <person name="Auch B."/>
            <person name="Kono T."/>
            <person name="Mallez S."/>
            <person name="Becker A."/>
            <person name="Gohl D.M."/>
            <person name="Silverstein K.A.T."/>
            <person name="Koren S."/>
            <person name="Bechman K.B."/>
            <person name="Herman A."/>
            <person name="Abrahante J.E."/>
            <person name="Garbe J."/>
        </authorList>
    </citation>
    <scope>NUCLEOTIDE SEQUENCE</scope>
    <source>
        <strain evidence="1">Duluth1</strain>
        <tissue evidence="1">Whole animal</tissue>
    </source>
</reference>
<dbReference type="Proteomes" id="UP000828390">
    <property type="component" value="Unassembled WGS sequence"/>
</dbReference>
<protein>
    <submittedName>
        <fullName evidence="1">Uncharacterized protein</fullName>
    </submittedName>
</protein>
<sequence>MVGQSLFFFKVEESCWPHAAVQRYIPPGPIPQCCLRNPIIRAALYTEVPDMVAWKALSEETRLQYRYVTAPRGYGGKSDRYTLVWRSKLEILDSNDLI</sequence>
<name>A0A9D4DX61_DREPO</name>